<dbReference type="InterPro" id="IPR036388">
    <property type="entry name" value="WH-like_DNA-bd_sf"/>
</dbReference>
<dbReference type="Proteomes" id="UP000250443">
    <property type="component" value="Unassembled WGS sequence"/>
</dbReference>
<feature type="domain" description="HTH asnC-type" evidence="4">
    <location>
        <begin position="25"/>
        <end position="87"/>
    </location>
</feature>
<dbReference type="GO" id="GO:0043565">
    <property type="term" value="F:sequence-specific DNA binding"/>
    <property type="evidence" value="ECO:0007669"/>
    <property type="project" value="InterPro"/>
</dbReference>
<protein>
    <submittedName>
        <fullName evidence="5">AsnC family transcriptional regulator</fullName>
    </submittedName>
</protein>
<evidence type="ECO:0000313" key="5">
    <source>
        <dbReference type="EMBL" id="SPZ12141.1"/>
    </source>
</evidence>
<dbReference type="GO" id="GO:0043200">
    <property type="term" value="P:response to amino acid"/>
    <property type="evidence" value="ECO:0007669"/>
    <property type="project" value="TreeGrafter"/>
</dbReference>
<dbReference type="PANTHER" id="PTHR30154">
    <property type="entry name" value="LEUCINE-RESPONSIVE REGULATORY PROTEIN"/>
    <property type="match status" value="1"/>
</dbReference>
<dbReference type="EMBL" id="UAUF01000014">
    <property type="protein sequence ID" value="SPZ12141.1"/>
    <property type="molecule type" value="Genomic_DNA"/>
</dbReference>
<dbReference type="InterPro" id="IPR036390">
    <property type="entry name" value="WH_DNA-bd_sf"/>
</dbReference>
<dbReference type="Pfam" id="PF01037">
    <property type="entry name" value="AsnC_trans_reg"/>
    <property type="match status" value="1"/>
</dbReference>
<dbReference type="Gene3D" id="1.10.10.10">
    <property type="entry name" value="Winged helix-like DNA-binding domain superfamily/Winged helix DNA-binding domain"/>
    <property type="match status" value="1"/>
</dbReference>
<dbReference type="InterPro" id="IPR019888">
    <property type="entry name" value="Tscrpt_reg_AsnC-like"/>
</dbReference>
<evidence type="ECO:0000313" key="6">
    <source>
        <dbReference type="Proteomes" id="UP000250443"/>
    </source>
</evidence>
<dbReference type="PRINTS" id="PR00033">
    <property type="entry name" value="HTHASNC"/>
</dbReference>
<evidence type="ECO:0000256" key="2">
    <source>
        <dbReference type="ARBA" id="ARBA00023125"/>
    </source>
</evidence>
<sequence>MTLAAEPPRLRFSEPWRVFFMYPKVDATDWQLIRLLQANARESTATLARKLNLARTTVVSRLARLEREGVIAGYGVRLGASVEAGAVRAYCSISVLPRSAAQVIKALASMPEVEEVSAVSGAFDYLAFICCERHEQLDELLDRIGAIDGVKQTQTSIILTRKIDRRSEPSR</sequence>
<dbReference type="PROSITE" id="PS50956">
    <property type="entry name" value="HTH_ASNC_2"/>
    <property type="match status" value="1"/>
</dbReference>
<keyword evidence="1" id="KW-0805">Transcription regulation</keyword>
<evidence type="ECO:0000256" key="1">
    <source>
        <dbReference type="ARBA" id="ARBA00023015"/>
    </source>
</evidence>
<evidence type="ECO:0000259" key="4">
    <source>
        <dbReference type="PROSITE" id="PS50956"/>
    </source>
</evidence>
<dbReference type="Pfam" id="PF13404">
    <property type="entry name" value="HTH_AsnC-type"/>
    <property type="match status" value="1"/>
</dbReference>
<dbReference type="InterPro" id="IPR019887">
    <property type="entry name" value="Tscrpt_reg_AsnC/Lrp_C"/>
</dbReference>
<dbReference type="Gene3D" id="3.30.70.920">
    <property type="match status" value="1"/>
</dbReference>
<proteinExistence type="predicted"/>
<dbReference type="InterPro" id="IPR000485">
    <property type="entry name" value="AsnC-type_HTH_dom"/>
</dbReference>
<organism evidence="5 6">
    <name type="scientific">Pseudomonas luteola</name>
    <dbReference type="NCBI Taxonomy" id="47886"/>
    <lineage>
        <taxon>Bacteria</taxon>
        <taxon>Pseudomonadati</taxon>
        <taxon>Pseudomonadota</taxon>
        <taxon>Gammaproteobacteria</taxon>
        <taxon>Pseudomonadales</taxon>
        <taxon>Pseudomonadaceae</taxon>
        <taxon>Pseudomonas</taxon>
    </lineage>
</organism>
<reference evidence="5 6" key="1">
    <citation type="submission" date="2018-06" db="EMBL/GenBank/DDBJ databases">
        <authorList>
            <consortium name="Pathogen Informatics"/>
            <person name="Doyle S."/>
        </authorList>
    </citation>
    <scope>NUCLEOTIDE SEQUENCE [LARGE SCALE GENOMIC DNA]</scope>
    <source>
        <strain evidence="5 6">NCTC11842</strain>
    </source>
</reference>
<dbReference type="SUPFAM" id="SSF46785">
    <property type="entry name" value="Winged helix' DNA-binding domain"/>
    <property type="match status" value="1"/>
</dbReference>
<dbReference type="SUPFAM" id="SSF54909">
    <property type="entry name" value="Dimeric alpha+beta barrel"/>
    <property type="match status" value="1"/>
</dbReference>
<dbReference type="SMART" id="SM00344">
    <property type="entry name" value="HTH_ASNC"/>
    <property type="match status" value="1"/>
</dbReference>
<dbReference type="InterPro" id="IPR011008">
    <property type="entry name" value="Dimeric_a/b-barrel"/>
</dbReference>
<name>A0A2X2CZN4_PSELU</name>
<keyword evidence="3" id="KW-0804">Transcription</keyword>
<gene>
    <name evidence="5" type="primary">asnC</name>
    <name evidence="5" type="ORF">NCTC11842_04306</name>
</gene>
<accession>A0A2X2CZN4</accession>
<keyword evidence="2" id="KW-0238">DNA-binding</keyword>
<evidence type="ECO:0000256" key="3">
    <source>
        <dbReference type="ARBA" id="ARBA00023163"/>
    </source>
</evidence>
<dbReference type="PANTHER" id="PTHR30154:SF53">
    <property type="entry name" value="HTH-TYPE TRANSCRIPTIONAL REGULATOR LRPC"/>
    <property type="match status" value="1"/>
</dbReference>
<dbReference type="GO" id="GO:0005829">
    <property type="term" value="C:cytosol"/>
    <property type="evidence" value="ECO:0007669"/>
    <property type="project" value="TreeGrafter"/>
</dbReference>
<dbReference type="AlphaFoldDB" id="A0A2X2CZN4"/>